<proteinExistence type="predicted"/>
<evidence type="ECO:0000313" key="3">
    <source>
        <dbReference type="Proteomes" id="UP001433268"/>
    </source>
</evidence>
<feature type="region of interest" description="Disordered" evidence="1">
    <location>
        <begin position="1"/>
        <end position="60"/>
    </location>
</feature>
<dbReference type="PANTHER" id="PTHR38703:SF1">
    <property type="entry name" value="ALLERGEN"/>
    <property type="match status" value="1"/>
</dbReference>
<keyword evidence="3" id="KW-1185">Reference proteome</keyword>
<evidence type="ECO:0000313" key="2">
    <source>
        <dbReference type="EMBL" id="KAK8088092.1"/>
    </source>
</evidence>
<evidence type="ECO:0000256" key="1">
    <source>
        <dbReference type="SAM" id="MobiDB-lite"/>
    </source>
</evidence>
<reference evidence="2 3" key="1">
    <citation type="submission" date="2023-01" db="EMBL/GenBank/DDBJ databases">
        <title>Analysis of 21 Apiospora genomes using comparative genomics revels a genus with tremendous synthesis potential of carbohydrate active enzymes and secondary metabolites.</title>
        <authorList>
            <person name="Sorensen T."/>
        </authorList>
    </citation>
    <scope>NUCLEOTIDE SEQUENCE [LARGE SCALE GENOMIC DNA]</scope>
    <source>
        <strain evidence="2 3">CBS 114990</strain>
    </source>
</reference>
<sequence length="306" mass="35195">MKPLPLRPARPEATSSTPRPEASSEGYWQAFDTPRFRDKRDVSPGRVQVKGDEGDISPAKPFYEEQNSHLEEQNKKIVDKVEDLSWAVESGLDLTDTVDYDRTTKQLPAVTHEHVRPEWREIREERIERHIHNYDIYPQIQPIYELEILPARHFIEDADGNRVEVAESDLPCCTGDNQRWRIGLEELKKRTTPFATPFPAPAPLNLQRKSEMITRKQRETGAEVLPTTVEYREGAFGRPYSHTTVAEVMPLVEGETFQRGYRPPYDEGLQSVPRIMREGRESLMSDHQNQVEENVAASGTKTYAQI</sequence>
<name>A0ABR1WY62_9PEZI</name>
<gene>
    <name evidence="2" type="ORF">PG997_003053</name>
</gene>
<accession>A0ABR1WY62</accession>
<organism evidence="2 3">
    <name type="scientific">Apiospora hydei</name>
    <dbReference type="NCBI Taxonomy" id="1337664"/>
    <lineage>
        <taxon>Eukaryota</taxon>
        <taxon>Fungi</taxon>
        <taxon>Dikarya</taxon>
        <taxon>Ascomycota</taxon>
        <taxon>Pezizomycotina</taxon>
        <taxon>Sordariomycetes</taxon>
        <taxon>Xylariomycetidae</taxon>
        <taxon>Amphisphaeriales</taxon>
        <taxon>Apiosporaceae</taxon>
        <taxon>Apiospora</taxon>
    </lineage>
</organism>
<dbReference type="RefSeq" id="XP_066670986.1">
    <property type="nucleotide sequence ID" value="XM_066807368.1"/>
</dbReference>
<dbReference type="EMBL" id="JAQQWN010000004">
    <property type="protein sequence ID" value="KAK8088092.1"/>
    <property type="molecule type" value="Genomic_DNA"/>
</dbReference>
<dbReference type="PANTHER" id="PTHR38703">
    <property type="entry name" value="CHROMOSOME 8, WHOLE GENOME SHOTGUN SEQUENCE"/>
    <property type="match status" value="1"/>
</dbReference>
<comment type="caution">
    <text evidence="2">The sequence shown here is derived from an EMBL/GenBank/DDBJ whole genome shotgun (WGS) entry which is preliminary data.</text>
</comment>
<dbReference type="GeneID" id="92040428"/>
<dbReference type="Proteomes" id="UP001433268">
    <property type="component" value="Unassembled WGS sequence"/>
</dbReference>
<protein>
    <submittedName>
        <fullName evidence="2">Uncharacterized protein</fullName>
    </submittedName>
</protein>
<feature type="compositionally biased region" description="Basic and acidic residues" evidence="1">
    <location>
        <begin position="34"/>
        <end position="53"/>
    </location>
</feature>